<accession>A0ABR2A3Z1</accession>
<reference evidence="1 2" key="1">
    <citation type="journal article" date="2024" name="G3 (Bethesda)">
        <title>Genome assembly of Hibiscus sabdariffa L. provides insights into metabolisms of medicinal natural products.</title>
        <authorList>
            <person name="Kim T."/>
        </authorList>
    </citation>
    <scope>NUCLEOTIDE SEQUENCE [LARGE SCALE GENOMIC DNA]</scope>
    <source>
        <strain evidence="1">TK-2024</strain>
        <tissue evidence="1">Old leaves</tissue>
    </source>
</reference>
<dbReference type="InterPro" id="IPR039928">
    <property type="entry name" value="LNK"/>
</dbReference>
<evidence type="ECO:0000313" key="2">
    <source>
        <dbReference type="Proteomes" id="UP001472677"/>
    </source>
</evidence>
<dbReference type="EMBL" id="JBBPBM010001095">
    <property type="protein sequence ID" value="KAK8487382.1"/>
    <property type="molecule type" value="Genomic_DNA"/>
</dbReference>
<comment type="caution">
    <text evidence="1">The sequence shown here is derived from an EMBL/GenBank/DDBJ whole genome shotgun (WGS) entry which is preliminary data.</text>
</comment>
<keyword evidence="2" id="KW-1185">Reference proteome</keyword>
<protein>
    <submittedName>
        <fullName evidence="1">Uncharacterized protein</fullName>
    </submittedName>
</protein>
<evidence type="ECO:0000313" key="1">
    <source>
        <dbReference type="EMBL" id="KAK8487382.1"/>
    </source>
</evidence>
<organism evidence="1 2">
    <name type="scientific">Hibiscus sabdariffa</name>
    <name type="common">roselle</name>
    <dbReference type="NCBI Taxonomy" id="183260"/>
    <lineage>
        <taxon>Eukaryota</taxon>
        <taxon>Viridiplantae</taxon>
        <taxon>Streptophyta</taxon>
        <taxon>Embryophyta</taxon>
        <taxon>Tracheophyta</taxon>
        <taxon>Spermatophyta</taxon>
        <taxon>Magnoliopsida</taxon>
        <taxon>eudicotyledons</taxon>
        <taxon>Gunneridae</taxon>
        <taxon>Pentapetalae</taxon>
        <taxon>rosids</taxon>
        <taxon>malvids</taxon>
        <taxon>Malvales</taxon>
        <taxon>Malvaceae</taxon>
        <taxon>Malvoideae</taxon>
        <taxon>Hibiscus</taxon>
    </lineage>
</organism>
<name>A0ABR2A3Z1_9ROSI</name>
<gene>
    <name evidence="1" type="ORF">V6N12_005573</name>
</gene>
<sequence length="630" mass="69926">MSDLCMFELVDNVWDEFGSSDDHIVPHTVNEYGAQFKAHGDSWEKPLHEVIEATRSAEDMIKYSILGDKEKKLHTLTKNRMLEKGLWSHSPDGMFSTSGDNESLKEPCPSMSNHGLKTGNMDLVGSEFCADDSILVDKCATEDNNHYCFPLNPITEADDDLSFFNNHHEDKENNNLLYYGLGDIDNFDDVDRMFRSCDSTFGLGSLCNGDDLCWFSSSQLTEGSQDAFKADAKLNIIPQNRASSRPENAISSTIDSSKKTLRPSDKIDSRNINGNNSGFARMSNLNASGEESESKDKLTPNDQIIPPKKQLKQLSASGKRKDKDMENGGSFHQYGNIKQSAYVKHTFTESSCQFSSPSDLQQHKQNIGPDSLSYARTNTPYVNLNYISPLDQILECPTVSSIKSENNFNPSSTNESSYASDQVQSIESSSGPSFGASDIIMNEKRENLHYHKDTQAPLKRNVKNAKVGSKMAFYDPVTVQKQVHQSARDESHSEVQGASVGKPAELDSSNDQLSSCMSSVLDEVSLEASGFWQLQQVMEKLDITTKLCIRDSLYRLARSAEQRHNCTNIRDEKDAAGLFVGEETNKCTGLMDVETGTNPIDRSIAHLLFHRPSGPTINTKSQGMIHGSVM</sequence>
<dbReference type="PANTHER" id="PTHR33334:SF8">
    <property type="entry name" value="PROTEIN LNK1"/>
    <property type="match status" value="1"/>
</dbReference>
<dbReference type="PANTHER" id="PTHR33334">
    <property type="entry name" value="PROTEIN LNK1"/>
    <property type="match status" value="1"/>
</dbReference>
<dbReference type="Proteomes" id="UP001472677">
    <property type="component" value="Unassembled WGS sequence"/>
</dbReference>
<proteinExistence type="predicted"/>